<dbReference type="RefSeq" id="XP_002947627.1">
    <property type="nucleotide sequence ID" value="XM_002947581.1"/>
</dbReference>
<evidence type="ECO:0000256" key="2">
    <source>
        <dbReference type="SAM" id="SignalP"/>
    </source>
</evidence>
<dbReference type="EMBL" id="GL378328">
    <property type="protein sequence ID" value="EFJ51160.1"/>
    <property type="molecule type" value="Genomic_DNA"/>
</dbReference>
<evidence type="ECO:0000256" key="1">
    <source>
        <dbReference type="SAM" id="MobiDB-lite"/>
    </source>
</evidence>
<feature type="chain" id="PRO_5003123712" evidence="2">
    <location>
        <begin position="25"/>
        <end position="111"/>
    </location>
</feature>
<evidence type="ECO:0000313" key="3">
    <source>
        <dbReference type="EMBL" id="EFJ51160.1"/>
    </source>
</evidence>
<feature type="signal peptide" evidence="2">
    <location>
        <begin position="1"/>
        <end position="24"/>
    </location>
</feature>
<dbReference type="AlphaFoldDB" id="D8TMP0"/>
<dbReference type="Proteomes" id="UP000001058">
    <property type="component" value="Unassembled WGS sequence"/>
</dbReference>
<dbReference type="InParanoid" id="D8TMP0"/>
<protein>
    <submittedName>
        <fullName evidence="3">Uncharacterized protein</fullName>
    </submittedName>
</protein>
<sequence length="111" mass="11560">MATSITLTCAIFMLYVIMCRPVQAQKPAIINLEPIIRSGDGNKPAAGSRRTGGGNTPSDLIPSTPVASGVEAVASALRTIGASQKTIDSIAAALPNDSEHYVSQIIRLARL</sequence>
<dbReference type="GeneID" id="9624916"/>
<name>D8TMP0_VOLCA</name>
<gene>
    <name evidence="3" type="ORF">VOLCADRAFT_87952</name>
</gene>
<reference evidence="3 4" key="1">
    <citation type="journal article" date="2010" name="Science">
        <title>Genomic analysis of organismal complexity in the multicellular green alga Volvox carteri.</title>
        <authorList>
            <person name="Prochnik S.E."/>
            <person name="Umen J."/>
            <person name="Nedelcu A.M."/>
            <person name="Hallmann A."/>
            <person name="Miller S.M."/>
            <person name="Nishii I."/>
            <person name="Ferris P."/>
            <person name="Kuo A."/>
            <person name="Mitros T."/>
            <person name="Fritz-Laylin L.K."/>
            <person name="Hellsten U."/>
            <person name="Chapman J."/>
            <person name="Simakov O."/>
            <person name="Rensing S.A."/>
            <person name="Terry A."/>
            <person name="Pangilinan J."/>
            <person name="Kapitonov V."/>
            <person name="Jurka J."/>
            <person name="Salamov A."/>
            <person name="Shapiro H."/>
            <person name="Schmutz J."/>
            <person name="Grimwood J."/>
            <person name="Lindquist E."/>
            <person name="Lucas S."/>
            <person name="Grigoriev I.V."/>
            <person name="Schmitt R."/>
            <person name="Kirk D."/>
            <person name="Rokhsar D.S."/>
        </authorList>
    </citation>
    <scope>NUCLEOTIDE SEQUENCE [LARGE SCALE GENOMIC DNA]</scope>
    <source>
        <strain evidence="4">f. Nagariensis / Eve</strain>
    </source>
</reference>
<organism evidence="4">
    <name type="scientific">Volvox carteri f. nagariensis</name>
    <dbReference type="NCBI Taxonomy" id="3068"/>
    <lineage>
        <taxon>Eukaryota</taxon>
        <taxon>Viridiplantae</taxon>
        <taxon>Chlorophyta</taxon>
        <taxon>core chlorophytes</taxon>
        <taxon>Chlorophyceae</taxon>
        <taxon>CS clade</taxon>
        <taxon>Chlamydomonadales</taxon>
        <taxon>Volvocaceae</taxon>
        <taxon>Volvox</taxon>
    </lineage>
</organism>
<accession>D8TMP0</accession>
<proteinExistence type="predicted"/>
<keyword evidence="4" id="KW-1185">Reference proteome</keyword>
<keyword evidence="2" id="KW-0732">Signal</keyword>
<feature type="region of interest" description="Disordered" evidence="1">
    <location>
        <begin position="37"/>
        <end position="61"/>
    </location>
</feature>
<evidence type="ECO:0000313" key="4">
    <source>
        <dbReference type="Proteomes" id="UP000001058"/>
    </source>
</evidence>
<dbReference type="KEGG" id="vcn:VOLCADRAFT_87952"/>